<evidence type="ECO:0000313" key="1">
    <source>
        <dbReference type="EMBL" id="MFD1786873.1"/>
    </source>
</evidence>
<name>A0ABW4N9N8_9SPHN</name>
<keyword evidence="2" id="KW-1185">Reference proteome</keyword>
<evidence type="ECO:0000313" key="2">
    <source>
        <dbReference type="Proteomes" id="UP001597283"/>
    </source>
</evidence>
<protein>
    <recommendedName>
        <fullName evidence="3">Homogentisate 1,2-dioxygenase</fullName>
    </recommendedName>
</protein>
<evidence type="ECO:0008006" key="3">
    <source>
        <dbReference type="Google" id="ProtNLM"/>
    </source>
</evidence>
<proteinExistence type="predicted"/>
<dbReference type="EMBL" id="JBHUFC010000002">
    <property type="protein sequence ID" value="MFD1786873.1"/>
    <property type="molecule type" value="Genomic_DNA"/>
</dbReference>
<accession>A0ABW4N9N8</accession>
<sequence length="150" mass="15656">MILAAILLAQAATALPPACPNPPAALPADLGGWRATGEDLASGKAITVATMDPATVRLAGVPLPRQPGRMALQTFRVTTTGTYGIALDQKGWIDLYDVRDMTALKSTRHGHGPDCSGIRKIVRFALTPGEYRVVVGGLAGAQAKLMLVRG</sequence>
<gene>
    <name evidence="1" type="ORF">ACFSC3_04735</name>
</gene>
<dbReference type="Proteomes" id="UP001597283">
    <property type="component" value="Unassembled WGS sequence"/>
</dbReference>
<reference evidence="2" key="1">
    <citation type="journal article" date="2019" name="Int. J. Syst. Evol. Microbiol.">
        <title>The Global Catalogue of Microorganisms (GCM) 10K type strain sequencing project: providing services to taxonomists for standard genome sequencing and annotation.</title>
        <authorList>
            <consortium name="The Broad Institute Genomics Platform"/>
            <consortium name="The Broad Institute Genome Sequencing Center for Infectious Disease"/>
            <person name="Wu L."/>
            <person name="Ma J."/>
        </authorList>
    </citation>
    <scope>NUCLEOTIDE SEQUENCE [LARGE SCALE GENOMIC DNA]</scope>
    <source>
        <strain evidence="2">Q85</strain>
    </source>
</reference>
<dbReference type="RefSeq" id="WP_380939246.1">
    <property type="nucleotide sequence ID" value="NZ_JBHUFC010000002.1"/>
</dbReference>
<organism evidence="1 2">
    <name type="scientific">Sphingomonas floccifaciens</name>
    <dbReference type="NCBI Taxonomy" id="1844115"/>
    <lineage>
        <taxon>Bacteria</taxon>
        <taxon>Pseudomonadati</taxon>
        <taxon>Pseudomonadota</taxon>
        <taxon>Alphaproteobacteria</taxon>
        <taxon>Sphingomonadales</taxon>
        <taxon>Sphingomonadaceae</taxon>
        <taxon>Sphingomonas</taxon>
    </lineage>
</organism>
<comment type="caution">
    <text evidence="1">The sequence shown here is derived from an EMBL/GenBank/DDBJ whole genome shotgun (WGS) entry which is preliminary data.</text>
</comment>